<dbReference type="AlphaFoldDB" id="A0A2H0DXY7"/>
<name>A0A2H0DXY7_9BACT</name>
<organism evidence="2 3">
    <name type="scientific">Candidatus Campbellbacteria bacterium CG22_combo_CG10-13_8_21_14_all_36_13</name>
    <dbReference type="NCBI Taxonomy" id="1974529"/>
    <lineage>
        <taxon>Bacteria</taxon>
        <taxon>Candidatus Campbelliibacteriota</taxon>
    </lineage>
</organism>
<sequence length="233" mass="26509">MRAVILAGGRGTRLQPHTNNIPKPLVEIRDGETILSILIQQLKKYGFDHITIAVNHLSEQIVSYAGDGSKWGVKIDYSHEEIPLNTIGPLTLIEDLPEHFLTINGDTITDLDYGVFLIEHMNNNRRMSVLVKKLELKIEFGTLSFDKEGKLQDFIEKPTHTYHVAVGVNCYSRAVIDGLSKNTPYGFDQLMKDSIESGEEVYVHEEDSFWIDVGRPEDYSNAIKEYEQIKKLF</sequence>
<evidence type="ECO:0000313" key="2">
    <source>
        <dbReference type="EMBL" id="PIP86861.1"/>
    </source>
</evidence>
<evidence type="ECO:0000313" key="3">
    <source>
        <dbReference type="Proteomes" id="UP000231143"/>
    </source>
</evidence>
<dbReference type="EMBL" id="PCTT01000044">
    <property type="protein sequence ID" value="PIP86861.1"/>
    <property type="molecule type" value="Genomic_DNA"/>
</dbReference>
<dbReference type="Proteomes" id="UP000231143">
    <property type="component" value="Unassembled WGS sequence"/>
</dbReference>
<evidence type="ECO:0000259" key="1">
    <source>
        <dbReference type="Pfam" id="PF00483"/>
    </source>
</evidence>
<dbReference type="InterPro" id="IPR050486">
    <property type="entry name" value="Mannose-1P_guanyltransferase"/>
</dbReference>
<dbReference type="Pfam" id="PF00483">
    <property type="entry name" value="NTP_transferase"/>
    <property type="match status" value="1"/>
</dbReference>
<protein>
    <submittedName>
        <fullName evidence="2">Nucleoside-diphosphate-sugar pyrophosphorylase</fullName>
    </submittedName>
</protein>
<accession>A0A2H0DXY7</accession>
<reference evidence="2 3" key="1">
    <citation type="submission" date="2017-09" db="EMBL/GenBank/DDBJ databases">
        <title>Depth-based differentiation of microbial function through sediment-hosted aquifers and enrichment of novel symbionts in the deep terrestrial subsurface.</title>
        <authorList>
            <person name="Probst A.J."/>
            <person name="Ladd B."/>
            <person name="Jarett J.K."/>
            <person name="Geller-Mcgrath D.E."/>
            <person name="Sieber C.M."/>
            <person name="Emerson J.B."/>
            <person name="Anantharaman K."/>
            <person name="Thomas B.C."/>
            <person name="Malmstrom R."/>
            <person name="Stieglmeier M."/>
            <person name="Klingl A."/>
            <person name="Woyke T."/>
            <person name="Ryan C.M."/>
            <person name="Banfield J.F."/>
        </authorList>
    </citation>
    <scope>NUCLEOTIDE SEQUENCE [LARGE SCALE GENOMIC DNA]</scope>
    <source>
        <strain evidence="2">CG22_combo_CG10-13_8_21_14_all_36_13</strain>
    </source>
</reference>
<feature type="domain" description="Nucleotidyl transferase" evidence="1">
    <location>
        <begin position="3"/>
        <end position="228"/>
    </location>
</feature>
<dbReference type="SUPFAM" id="SSF53448">
    <property type="entry name" value="Nucleotide-diphospho-sugar transferases"/>
    <property type="match status" value="1"/>
</dbReference>
<dbReference type="PANTHER" id="PTHR22572">
    <property type="entry name" value="SUGAR-1-PHOSPHATE GUANYL TRANSFERASE"/>
    <property type="match status" value="1"/>
</dbReference>
<dbReference type="InterPro" id="IPR029044">
    <property type="entry name" value="Nucleotide-diphossugar_trans"/>
</dbReference>
<dbReference type="Gene3D" id="3.90.550.10">
    <property type="entry name" value="Spore Coat Polysaccharide Biosynthesis Protein SpsA, Chain A"/>
    <property type="match status" value="1"/>
</dbReference>
<comment type="caution">
    <text evidence="2">The sequence shown here is derived from an EMBL/GenBank/DDBJ whole genome shotgun (WGS) entry which is preliminary data.</text>
</comment>
<proteinExistence type="predicted"/>
<gene>
    <name evidence="2" type="ORF">COW81_03290</name>
</gene>
<dbReference type="InterPro" id="IPR005835">
    <property type="entry name" value="NTP_transferase_dom"/>
</dbReference>